<gene>
    <name evidence="1" type="ORF">ALP29_02207</name>
</gene>
<dbReference type="AlphaFoldDB" id="A0A3M5W2E6"/>
<evidence type="ECO:0000313" key="1">
    <source>
        <dbReference type="EMBL" id="RMU64760.1"/>
    </source>
</evidence>
<comment type="caution">
    <text evidence="1">The sequence shown here is derived from an EMBL/GenBank/DDBJ whole genome shotgun (WGS) entry which is preliminary data.</text>
</comment>
<organism evidence="1 2">
    <name type="scientific">Pseudomonas syringae pv. avii</name>
    <dbReference type="NCBI Taxonomy" id="663959"/>
    <lineage>
        <taxon>Bacteria</taxon>
        <taxon>Pseudomonadati</taxon>
        <taxon>Pseudomonadota</taxon>
        <taxon>Gammaproteobacteria</taxon>
        <taxon>Pseudomonadales</taxon>
        <taxon>Pseudomonadaceae</taxon>
        <taxon>Pseudomonas</taxon>
        <taxon>Pseudomonas syringae</taxon>
    </lineage>
</organism>
<protein>
    <submittedName>
        <fullName evidence="1">Uncharacterized protein</fullName>
    </submittedName>
</protein>
<proteinExistence type="predicted"/>
<dbReference type="RefSeq" id="WP_259639098.1">
    <property type="nucleotide sequence ID" value="NZ_RBUA01000190.1"/>
</dbReference>
<name>A0A3M5W2E6_PSESX</name>
<dbReference type="Proteomes" id="UP000280395">
    <property type="component" value="Unassembled WGS sequence"/>
</dbReference>
<sequence length="244" mass="27992">MEECPNRKVFDLLSSSFDRIDEAAWFIRLMEENYHSAEKFRWSLNSFLRTLKEIMQLVSMEVQGSKELSKLVAAKKSELSSDPLIAFLYKQRDIVVHKEMLKPASRGSVGFTRGRGMKLGLNLPIDPLSDSREAINKYIYFAAKDTDFMGILYAEEDGGGEYTCVQRQWRLSQFPETEITELAASAWEKVAQAFFDVAGEMGAKLIKPKFKLGNPNQVQFEIYKPEWVKEQLEHFKKLIAKNGA</sequence>
<accession>A0A3M5W2E6</accession>
<dbReference type="EMBL" id="RBUA01000190">
    <property type="protein sequence ID" value="RMU64760.1"/>
    <property type="molecule type" value="Genomic_DNA"/>
</dbReference>
<evidence type="ECO:0000313" key="2">
    <source>
        <dbReference type="Proteomes" id="UP000280395"/>
    </source>
</evidence>
<reference evidence="1 2" key="1">
    <citation type="submission" date="2018-08" db="EMBL/GenBank/DDBJ databases">
        <title>Recombination of ecologically and evolutionarily significant loci maintains genetic cohesion in the Pseudomonas syringae species complex.</title>
        <authorList>
            <person name="Dillon M."/>
            <person name="Thakur S."/>
            <person name="Almeida R.N.D."/>
            <person name="Weir B.S."/>
            <person name="Guttman D.S."/>
        </authorList>
    </citation>
    <scope>NUCLEOTIDE SEQUENCE [LARGE SCALE GENOMIC DNA]</scope>
    <source>
        <strain evidence="1 2">ICMP 14479</strain>
    </source>
</reference>